<dbReference type="Pfam" id="PF03594">
    <property type="entry name" value="BenE"/>
    <property type="match status" value="1"/>
</dbReference>
<reference evidence="2 3" key="1">
    <citation type="submission" date="2021-07" db="EMBL/GenBank/DDBJ databases">
        <authorList>
            <person name="So Y."/>
        </authorList>
    </citation>
    <scope>NUCLEOTIDE SEQUENCE [LARGE SCALE GENOMIC DNA]</scope>
    <source>
        <strain evidence="2 3">Y3S6</strain>
    </source>
</reference>
<sequence>MTHIEKGVGFRTAPRDFLRDLNIDNLSAGLVAGIFGLSAGIIHISAGTAAGLDAHFLLIWVVSYLLINGLFGLFVPAYYRLPLPMANSIPGALLFAAVIPLVGLEAALGATLLAGALSLVAGLAGVMGIVMKLIPMPIVMGMVAGILLKFGLNMVAPLESAMLPAAIMILAFFISARLLRRVPPLIVAMLAGIAYMAYSGVDFSGVAFSVTFPEFIVPEFTLQAFLAYGLPLALILVGMETPAGVGLVKGMGYKAVPANAITAVGGIGTMISAFFNLHSTCIAAPATGICASPEAGDHDKRWVAAVITGAVFMLGAPFYGFMVSLIQAMPGYFIAIIAGLALVRVITSAMQVTFSGKHEMGGIFAFLIATSGLQILGIGASFWALVLGVFVSLLFETRDFEFGTARLVTGKASLSKKAG</sequence>
<comment type="caution">
    <text evidence="2">The sequence shown here is derived from an EMBL/GenBank/DDBJ whole genome shotgun (WGS) entry which is preliminary data.</text>
</comment>
<name>A0ABS6ZT67_9GAMM</name>
<organism evidence="2 3">
    <name type="scientific">Billgrantia antri</name>
    <dbReference type="NCBI Taxonomy" id="2846777"/>
    <lineage>
        <taxon>Bacteria</taxon>
        <taxon>Pseudomonadati</taxon>
        <taxon>Pseudomonadota</taxon>
        <taxon>Gammaproteobacteria</taxon>
        <taxon>Oceanospirillales</taxon>
        <taxon>Halomonadaceae</taxon>
        <taxon>Billgrantia</taxon>
    </lineage>
</organism>
<feature type="transmembrane region" description="Helical" evidence="1">
    <location>
        <begin position="56"/>
        <end position="79"/>
    </location>
</feature>
<keyword evidence="1" id="KW-0812">Transmembrane</keyword>
<feature type="transmembrane region" description="Helical" evidence="1">
    <location>
        <begin position="91"/>
        <end position="121"/>
    </location>
</feature>
<dbReference type="RefSeq" id="WP_219793506.1">
    <property type="nucleotide sequence ID" value="NZ_JAHYCA010000008.1"/>
</dbReference>
<dbReference type="EMBL" id="JAHYCA010000008">
    <property type="protein sequence ID" value="MBW6393288.1"/>
    <property type="molecule type" value="Genomic_DNA"/>
</dbReference>
<dbReference type="PANTHER" id="PTHR30199">
    <property type="entry name" value="MFS FAMILY TRANSPORTER, PREDICTED SUBSTRATE BENZOATE"/>
    <property type="match status" value="1"/>
</dbReference>
<feature type="transmembrane region" description="Helical" evidence="1">
    <location>
        <begin position="332"/>
        <end position="350"/>
    </location>
</feature>
<feature type="transmembrane region" description="Helical" evidence="1">
    <location>
        <begin position="362"/>
        <end position="395"/>
    </location>
</feature>
<gene>
    <name evidence="2" type="ORF">KPL81_19225</name>
</gene>
<protein>
    <submittedName>
        <fullName evidence="2">Benzoate/H(+) symporter BenE family transporter</fullName>
    </submittedName>
</protein>
<accession>A0ABS6ZT67</accession>
<feature type="transmembrane region" description="Helical" evidence="1">
    <location>
        <begin position="302"/>
        <end position="326"/>
    </location>
</feature>
<evidence type="ECO:0000256" key="1">
    <source>
        <dbReference type="SAM" id="Phobius"/>
    </source>
</evidence>
<keyword evidence="3" id="KW-1185">Reference proteome</keyword>
<evidence type="ECO:0000313" key="2">
    <source>
        <dbReference type="EMBL" id="MBW6393288.1"/>
    </source>
</evidence>
<proteinExistence type="predicted"/>
<dbReference type="PANTHER" id="PTHR30199:SF0">
    <property type="entry name" value="INNER MEMBRANE PROTEIN YDCO"/>
    <property type="match status" value="1"/>
</dbReference>
<feature type="transmembrane region" description="Helical" evidence="1">
    <location>
        <begin position="220"/>
        <end position="239"/>
    </location>
</feature>
<keyword evidence="1" id="KW-1133">Transmembrane helix</keyword>
<feature type="transmembrane region" description="Helical" evidence="1">
    <location>
        <begin position="26"/>
        <end position="44"/>
    </location>
</feature>
<dbReference type="Proteomes" id="UP000769617">
    <property type="component" value="Unassembled WGS sequence"/>
</dbReference>
<evidence type="ECO:0000313" key="3">
    <source>
        <dbReference type="Proteomes" id="UP000769617"/>
    </source>
</evidence>
<feature type="transmembrane region" description="Helical" evidence="1">
    <location>
        <begin position="161"/>
        <end position="179"/>
    </location>
</feature>
<feature type="transmembrane region" description="Helical" evidence="1">
    <location>
        <begin position="186"/>
        <end position="208"/>
    </location>
</feature>
<dbReference type="InterPro" id="IPR004711">
    <property type="entry name" value="Benzoate_Transporter"/>
</dbReference>
<keyword evidence="1" id="KW-0472">Membrane</keyword>